<evidence type="ECO:0000256" key="2">
    <source>
        <dbReference type="SAM" id="Phobius"/>
    </source>
</evidence>
<evidence type="ECO:0000313" key="4">
    <source>
        <dbReference type="Proteomes" id="UP000316252"/>
    </source>
</evidence>
<dbReference type="AlphaFoldDB" id="A0A506Y558"/>
<sequence length="176" mass="18301">MDDARSARIHLALRVMWMVGFAVGTTTHVIDLTLGGIDVYEDAPTAVRAFWVALTALDPTVIVLMLGGAPTREGLAALRWRRAAVLLGAAIMVADVAVNATMTFEIGMPGAAPGQIGVGLVTQTAFAVFVLATAPLLWRRRAPDSARSSPDPADTARFSAEPAAPAVDAADPPPSS</sequence>
<dbReference type="EMBL" id="VHQG01000001">
    <property type="protein sequence ID" value="TPW77736.1"/>
    <property type="molecule type" value="Genomic_DNA"/>
</dbReference>
<keyword evidence="2" id="KW-0472">Membrane</keyword>
<gene>
    <name evidence="3" type="ORF">FJ657_03540</name>
</gene>
<reference evidence="3 4" key="1">
    <citation type="submission" date="2019-06" db="EMBL/GenBank/DDBJ databases">
        <authorList>
            <person name="Li F."/>
        </authorList>
    </citation>
    <scope>NUCLEOTIDE SEQUENCE [LARGE SCALE GENOMIC DNA]</scope>
    <source>
        <strain evidence="3 4">10F1D-1</strain>
    </source>
</reference>
<feature type="transmembrane region" description="Helical" evidence="2">
    <location>
        <begin position="83"/>
        <end position="104"/>
    </location>
</feature>
<evidence type="ECO:0000256" key="1">
    <source>
        <dbReference type="SAM" id="MobiDB-lite"/>
    </source>
</evidence>
<evidence type="ECO:0000313" key="3">
    <source>
        <dbReference type="EMBL" id="TPW77736.1"/>
    </source>
</evidence>
<keyword evidence="4" id="KW-1185">Reference proteome</keyword>
<feature type="region of interest" description="Disordered" evidence="1">
    <location>
        <begin position="141"/>
        <end position="176"/>
    </location>
</feature>
<dbReference type="RefSeq" id="WP_141162264.1">
    <property type="nucleotide sequence ID" value="NZ_VHQG01000001.1"/>
</dbReference>
<protein>
    <submittedName>
        <fullName evidence="3">Uncharacterized protein</fullName>
    </submittedName>
</protein>
<dbReference type="Proteomes" id="UP000316252">
    <property type="component" value="Unassembled WGS sequence"/>
</dbReference>
<keyword evidence="2" id="KW-0812">Transmembrane</keyword>
<dbReference type="OrthoDB" id="5119582at2"/>
<feature type="transmembrane region" description="Helical" evidence="2">
    <location>
        <begin position="50"/>
        <end position="71"/>
    </location>
</feature>
<keyword evidence="2" id="KW-1133">Transmembrane helix</keyword>
<organism evidence="3 4">
    <name type="scientific">Schumannella soli</name>
    <dbReference type="NCBI Taxonomy" id="2590779"/>
    <lineage>
        <taxon>Bacteria</taxon>
        <taxon>Bacillati</taxon>
        <taxon>Actinomycetota</taxon>
        <taxon>Actinomycetes</taxon>
        <taxon>Micrococcales</taxon>
        <taxon>Microbacteriaceae</taxon>
        <taxon>Schumannella</taxon>
    </lineage>
</organism>
<feature type="transmembrane region" description="Helical" evidence="2">
    <location>
        <begin position="12"/>
        <end position="30"/>
    </location>
</feature>
<proteinExistence type="predicted"/>
<accession>A0A506Y558</accession>
<comment type="caution">
    <text evidence="3">The sequence shown here is derived from an EMBL/GenBank/DDBJ whole genome shotgun (WGS) entry which is preliminary data.</text>
</comment>
<feature type="transmembrane region" description="Helical" evidence="2">
    <location>
        <begin position="116"/>
        <end position="138"/>
    </location>
</feature>
<name>A0A506Y558_9MICO</name>